<reference evidence="1 2" key="1">
    <citation type="journal article" date="2015" name="Genome Announc.">
        <title>Complete Genome Sequence of Bartonella ancashensis Strain 20.00, Isolated from the Blood of a Patient with Verruga Peruana.</title>
        <authorList>
            <person name="Hang J."/>
            <person name="Mullins K.E."/>
            <person name="Clifford R.J."/>
            <person name="Onmus-Leone F."/>
            <person name="Yang Y."/>
            <person name="Jiang J."/>
            <person name="Leguia M."/>
            <person name="Kasper M.R."/>
            <person name="Maguina C."/>
            <person name="Lesho E.P."/>
            <person name="Jarman R.G."/>
            <person name="Richards A.L."/>
            <person name="Blazes D."/>
        </authorList>
    </citation>
    <scope>NUCLEOTIDE SEQUENCE [LARGE SCALE GENOMIC DNA]</scope>
    <source>
        <strain evidence="1 2">20.00</strain>
    </source>
</reference>
<evidence type="ECO:0000313" key="1">
    <source>
        <dbReference type="EMBL" id="ALE03474.1"/>
    </source>
</evidence>
<gene>
    <name evidence="1" type="ORF">PU02_0660</name>
</gene>
<dbReference type="AlphaFoldDB" id="A0A0M4M3A3"/>
<dbReference type="EMBL" id="CP010401">
    <property type="protein sequence ID" value="ALE03474.1"/>
    <property type="molecule type" value="Genomic_DNA"/>
</dbReference>
<proteinExistence type="predicted"/>
<organism evidence="1 2">
    <name type="scientific">Bartonella ancashensis</name>
    <dbReference type="NCBI Taxonomy" id="1318743"/>
    <lineage>
        <taxon>Bacteria</taxon>
        <taxon>Pseudomonadati</taxon>
        <taxon>Pseudomonadota</taxon>
        <taxon>Alphaproteobacteria</taxon>
        <taxon>Hyphomicrobiales</taxon>
        <taxon>Bartonellaceae</taxon>
        <taxon>Bartonella</taxon>
    </lineage>
</organism>
<sequence length="41" mass="5058">MPSVGKICERFFVKGHQWYHSVENICKYHERHKSVYKVFKM</sequence>
<protein>
    <submittedName>
        <fullName evidence="1">Uncharacterized protein</fullName>
    </submittedName>
</protein>
<accession>A0A0M4M3A3</accession>
<evidence type="ECO:0000313" key="2">
    <source>
        <dbReference type="Proteomes" id="UP000057213"/>
    </source>
</evidence>
<name>A0A0M4M3A3_9HYPH</name>
<dbReference type="KEGG" id="banc:PU02_0660"/>
<dbReference type="PATRIC" id="fig|1318743.3.peg.673"/>
<keyword evidence="2" id="KW-1185">Reference proteome</keyword>
<dbReference type="Proteomes" id="UP000057213">
    <property type="component" value="Chromosome"/>
</dbReference>